<gene>
    <name evidence="2" type="ORF">E6H03_10655</name>
</gene>
<proteinExistence type="predicted"/>
<accession>A0A537J821</accession>
<evidence type="ECO:0000313" key="2">
    <source>
        <dbReference type="EMBL" id="TMI79216.1"/>
    </source>
</evidence>
<protein>
    <recommendedName>
        <fullName evidence="4">MBG domain-containing protein</fullName>
    </recommendedName>
</protein>
<reference evidence="2 3" key="1">
    <citation type="journal article" date="2019" name="Nat. Microbiol.">
        <title>Mediterranean grassland soil C-N compound turnover is dependent on rainfall and depth, and is mediated by genomically divergent microorganisms.</title>
        <authorList>
            <person name="Diamond S."/>
            <person name="Andeer P.F."/>
            <person name="Li Z."/>
            <person name="Crits-Christoph A."/>
            <person name="Burstein D."/>
            <person name="Anantharaman K."/>
            <person name="Lane K.R."/>
            <person name="Thomas B.C."/>
            <person name="Pan C."/>
            <person name="Northen T.R."/>
            <person name="Banfield J.F."/>
        </authorList>
    </citation>
    <scope>NUCLEOTIDE SEQUENCE [LARGE SCALE GENOMIC DNA]</scope>
    <source>
        <strain evidence="2">NP_6</strain>
    </source>
</reference>
<name>A0A537J821_9BACT</name>
<comment type="caution">
    <text evidence="2">The sequence shown here is derived from an EMBL/GenBank/DDBJ whole genome shotgun (WGS) entry which is preliminary data.</text>
</comment>
<feature type="signal peptide" evidence="1">
    <location>
        <begin position="1"/>
        <end position="30"/>
    </location>
</feature>
<dbReference type="Proteomes" id="UP000318093">
    <property type="component" value="Unassembled WGS sequence"/>
</dbReference>
<dbReference type="EMBL" id="VBAN01000346">
    <property type="protein sequence ID" value="TMI79216.1"/>
    <property type="molecule type" value="Genomic_DNA"/>
</dbReference>
<keyword evidence="1" id="KW-0732">Signal</keyword>
<organism evidence="2 3">
    <name type="scientific">Candidatus Segetimicrobium genomatis</name>
    <dbReference type="NCBI Taxonomy" id="2569760"/>
    <lineage>
        <taxon>Bacteria</taxon>
        <taxon>Bacillati</taxon>
        <taxon>Candidatus Sysuimicrobiota</taxon>
        <taxon>Candidatus Sysuimicrobiia</taxon>
        <taxon>Candidatus Sysuimicrobiales</taxon>
        <taxon>Candidatus Segetimicrobiaceae</taxon>
        <taxon>Candidatus Segetimicrobium</taxon>
    </lineage>
</organism>
<dbReference type="AlphaFoldDB" id="A0A537J821"/>
<feature type="non-terminal residue" evidence="2">
    <location>
        <position position="228"/>
    </location>
</feature>
<feature type="chain" id="PRO_5022111139" description="MBG domain-containing protein" evidence="1">
    <location>
        <begin position="31"/>
        <end position="228"/>
    </location>
</feature>
<evidence type="ECO:0000313" key="3">
    <source>
        <dbReference type="Proteomes" id="UP000318093"/>
    </source>
</evidence>
<sequence>MSMRFGTRTLFLCCVMSVAVFAGTARPALAAACGVTFGPTFAGSYSCNDFGSPSGIPANLGGITFLDNNTLLIGGSANGGNSVIDMIGVTRGAGNHITGFSGTASQFSTAPYIDGGLTFGPSNVLFFTGWPVNTLGEIKSGSASPDKTIMLSALTPPVIGSVGTAAFVPGGFAGAGEFKIASFGTSTWYTGTLTPDGSGTYDLSVVLNTTISGGPEGIVYVKGSNPGF</sequence>
<evidence type="ECO:0000256" key="1">
    <source>
        <dbReference type="SAM" id="SignalP"/>
    </source>
</evidence>
<evidence type="ECO:0008006" key="4">
    <source>
        <dbReference type="Google" id="ProtNLM"/>
    </source>
</evidence>